<dbReference type="EMBL" id="JBHLWI010000028">
    <property type="protein sequence ID" value="MFC0263132.1"/>
    <property type="molecule type" value="Genomic_DNA"/>
</dbReference>
<dbReference type="Gene3D" id="3.30.200.20">
    <property type="entry name" value="Phosphorylase Kinase, domain 1"/>
    <property type="match status" value="1"/>
</dbReference>
<protein>
    <submittedName>
        <fullName evidence="3">Fructosamine kinase family protein</fullName>
    </submittedName>
</protein>
<dbReference type="InterPro" id="IPR011009">
    <property type="entry name" value="Kinase-like_dom_sf"/>
</dbReference>
<dbReference type="Gene3D" id="3.90.1200.10">
    <property type="match status" value="1"/>
</dbReference>
<keyword evidence="2" id="KW-0808">Transferase</keyword>
<sequence>MFDQQGFYDKIIFQIFGQEIPIVETRLVAYGAVNQGVYLATHQANFFLKVSFEDKQDIFQKEAEGLNLMRVHCPLQIPEVHGFGRVDDRNFLLMDWIQEGQKSAVYWEELGVGLAHLHMATQPDFGLGSDNFIASIGQVNQEKPSWPDFFIQNRLEPLIGRAYFEGLVTHDFLKKFQKIYPLLASVFPKERPALLHGDLWSGNVIQGKEGKPVLIDPAVYYGHREMDLAFSRLFGGFDESFYQSYEVVFPLEPGFQQRVPIYNLYPLLVHLLLFGKAYLVGIEKTVKTLLG</sequence>
<dbReference type="SUPFAM" id="SSF56112">
    <property type="entry name" value="Protein kinase-like (PK-like)"/>
    <property type="match status" value="1"/>
</dbReference>
<keyword evidence="2 3" id="KW-0418">Kinase</keyword>
<organism evidence="3 4">
    <name type="scientific">Fontibacter flavus</name>
    <dbReference type="NCBI Taxonomy" id="654838"/>
    <lineage>
        <taxon>Bacteria</taxon>
        <taxon>Pseudomonadati</taxon>
        <taxon>Bacteroidota</taxon>
        <taxon>Cytophagia</taxon>
        <taxon>Cytophagales</taxon>
        <taxon>Cyclobacteriaceae</taxon>
        <taxon>Fontibacter</taxon>
    </lineage>
</organism>
<dbReference type="RefSeq" id="WP_382387600.1">
    <property type="nucleotide sequence ID" value="NZ_JBHLWI010000028.1"/>
</dbReference>
<dbReference type="Pfam" id="PF03881">
    <property type="entry name" value="Fructosamin_kin"/>
    <property type="match status" value="1"/>
</dbReference>
<dbReference type="PANTHER" id="PTHR12149:SF8">
    <property type="entry name" value="PROTEIN-RIBULOSAMINE 3-KINASE"/>
    <property type="match status" value="1"/>
</dbReference>
<proteinExistence type="inferred from homology"/>
<dbReference type="Proteomes" id="UP001589797">
    <property type="component" value="Unassembled WGS sequence"/>
</dbReference>
<evidence type="ECO:0000313" key="3">
    <source>
        <dbReference type="EMBL" id="MFC0263132.1"/>
    </source>
</evidence>
<evidence type="ECO:0000313" key="4">
    <source>
        <dbReference type="Proteomes" id="UP001589797"/>
    </source>
</evidence>
<dbReference type="PANTHER" id="PTHR12149">
    <property type="entry name" value="FRUCTOSAMINE 3 KINASE-RELATED PROTEIN"/>
    <property type="match status" value="1"/>
</dbReference>
<evidence type="ECO:0000256" key="2">
    <source>
        <dbReference type="PIRNR" id="PIRNR006221"/>
    </source>
</evidence>
<reference evidence="3 4" key="1">
    <citation type="submission" date="2024-09" db="EMBL/GenBank/DDBJ databases">
        <authorList>
            <person name="Sun Q."/>
            <person name="Mori K."/>
        </authorList>
    </citation>
    <scope>NUCLEOTIDE SEQUENCE [LARGE SCALE GENOMIC DNA]</scope>
    <source>
        <strain evidence="3 4">CCM 7650</strain>
    </source>
</reference>
<evidence type="ECO:0000256" key="1">
    <source>
        <dbReference type="ARBA" id="ARBA00009460"/>
    </source>
</evidence>
<gene>
    <name evidence="3" type="ORF">ACFFIP_10600</name>
</gene>
<dbReference type="InterPro" id="IPR016477">
    <property type="entry name" value="Fructo-/Ketosamine-3-kinase"/>
</dbReference>
<accession>A0ABV6FTL1</accession>
<comment type="caution">
    <text evidence="3">The sequence shown here is derived from an EMBL/GenBank/DDBJ whole genome shotgun (WGS) entry which is preliminary data.</text>
</comment>
<dbReference type="PIRSF" id="PIRSF006221">
    <property type="entry name" value="Ketosamine-3-kinase"/>
    <property type="match status" value="1"/>
</dbReference>
<keyword evidence="4" id="KW-1185">Reference proteome</keyword>
<name>A0ABV6FTL1_9BACT</name>
<dbReference type="GO" id="GO:0016301">
    <property type="term" value="F:kinase activity"/>
    <property type="evidence" value="ECO:0007669"/>
    <property type="project" value="UniProtKB-KW"/>
</dbReference>
<comment type="similarity">
    <text evidence="1 2">Belongs to the fructosamine kinase family.</text>
</comment>